<gene>
    <name evidence="2" type="ORF">MHYMCMPASI_00014</name>
</gene>
<organism evidence="2 3">
    <name type="scientific">Hyalomma marginatum</name>
    <dbReference type="NCBI Taxonomy" id="34627"/>
    <lineage>
        <taxon>Eukaryota</taxon>
        <taxon>Metazoa</taxon>
        <taxon>Ecdysozoa</taxon>
        <taxon>Arthropoda</taxon>
        <taxon>Chelicerata</taxon>
        <taxon>Arachnida</taxon>
        <taxon>Acari</taxon>
        <taxon>Parasitiformes</taxon>
        <taxon>Ixodida</taxon>
        <taxon>Ixodoidea</taxon>
        <taxon>Ixodidae</taxon>
        <taxon>Hyalomminae</taxon>
        <taxon>Hyalomma</taxon>
    </lineage>
</organism>
<comment type="caution">
    <text evidence="2">The sequence shown here is derived from an EMBL/GenBank/DDBJ whole genome shotgun (WGS) entry which is preliminary data.</text>
</comment>
<evidence type="ECO:0000313" key="3">
    <source>
        <dbReference type="Proteomes" id="UP000837675"/>
    </source>
</evidence>
<keyword evidence="3" id="KW-1185">Reference proteome</keyword>
<dbReference type="InterPro" id="IPR038610">
    <property type="entry name" value="FliK-like_C_sf"/>
</dbReference>
<reference evidence="2" key="1">
    <citation type="submission" date="2021-06" db="EMBL/GenBank/DDBJ databases">
        <authorList>
            <person name="Nardi T."/>
            <person name="Nardi T."/>
        </authorList>
    </citation>
    <scope>NUCLEOTIDE SEQUENCE</scope>
</reference>
<dbReference type="EMBL" id="CAJVAF010000005">
    <property type="protein sequence ID" value="CAG7588593.1"/>
    <property type="molecule type" value="Genomic_DNA"/>
</dbReference>
<accession>A0A8S4C0P2</accession>
<protein>
    <submittedName>
        <fullName evidence="2">Flagellar hook-length control protein FliK</fullName>
    </submittedName>
</protein>
<name>A0A8S4C0P2_9ACAR</name>
<keyword evidence="2" id="KW-0966">Cell projection</keyword>
<feature type="domain" description="Flagellar hook-length control protein-like C-terminal" evidence="1">
    <location>
        <begin position="232"/>
        <end position="308"/>
    </location>
</feature>
<dbReference type="Pfam" id="PF02120">
    <property type="entry name" value="Flg_hook"/>
    <property type="match status" value="1"/>
</dbReference>
<sequence length="358" mass="40162">MTQNIPKFFLPVNKDNTQTQTIQTINQLLIGANLSFLDLLLNSSGKNFVIGNPKEYIEPNTEFIEEVPPADNGDQFFDVNFSTFGIVNIKAEVDRESPNESSKVFTIKEQLWPQPQLSYEDKRQVVKQVTELPIQDVKNVMPTDILQNMLKQPPTSTEVPFEMQVDDGATEKAVKGTSQQSSQAKTVKEELIYQFLNPIKIGIDPAEICYKYEIVNNLENVSNQILTHISATKNGKFDRIVVQLEPAHLGSVEIVFIPDQENHEKHSIQINVGRESTYFMLKQNSERLVSMLAGVGINQANINFAMQSFERKTRTSRNSSNTLLQTTTNECLGNGLDKKIKTASILVNGIVSGVNLLI</sequence>
<dbReference type="Gene3D" id="3.30.750.140">
    <property type="match status" value="1"/>
</dbReference>
<evidence type="ECO:0000259" key="1">
    <source>
        <dbReference type="Pfam" id="PF02120"/>
    </source>
</evidence>
<dbReference type="InterPro" id="IPR021136">
    <property type="entry name" value="Flagellar_hook_control-like_C"/>
</dbReference>
<keyword evidence="2" id="KW-0282">Flagellum</keyword>
<keyword evidence="2" id="KW-0969">Cilium</keyword>
<proteinExistence type="predicted"/>
<dbReference type="Proteomes" id="UP000837675">
    <property type="component" value="Unassembled WGS sequence"/>
</dbReference>
<dbReference type="AlphaFoldDB" id="A0A8S4C0P2"/>
<evidence type="ECO:0000313" key="2">
    <source>
        <dbReference type="EMBL" id="CAG7588593.1"/>
    </source>
</evidence>